<dbReference type="UniPathway" id="UPA00038">
    <property type="reaction ID" value="UER00491"/>
</dbReference>
<proteinExistence type="inferred from homology"/>
<dbReference type="PANTHER" id="PTHR43750">
    <property type="entry name" value="UDP-GLUCOSE 6-DEHYDROGENASE TUAD"/>
    <property type="match status" value="1"/>
</dbReference>
<evidence type="ECO:0000256" key="2">
    <source>
        <dbReference type="ARBA" id="ARBA00006601"/>
    </source>
</evidence>
<dbReference type="GO" id="GO:0051287">
    <property type="term" value="F:NAD binding"/>
    <property type="evidence" value="ECO:0007669"/>
    <property type="project" value="InterPro"/>
</dbReference>
<dbReference type="Pfam" id="PF03721">
    <property type="entry name" value="UDPG_MGDP_dh_N"/>
    <property type="match status" value="1"/>
</dbReference>
<dbReference type="Proteomes" id="UP000199184">
    <property type="component" value="Unassembled WGS sequence"/>
</dbReference>
<dbReference type="InterPro" id="IPR014026">
    <property type="entry name" value="UDP-Glc/GDP-Man_DH_dimer"/>
</dbReference>
<dbReference type="InterPro" id="IPR017476">
    <property type="entry name" value="UDP-Glc/GDP-Man"/>
</dbReference>
<evidence type="ECO:0000259" key="11">
    <source>
        <dbReference type="SMART" id="SM00984"/>
    </source>
</evidence>
<dbReference type="InterPro" id="IPR014027">
    <property type="entry name" value="UDP-Glc/GDP-Man_DH_C"/>
</dbReference>
<evidence type="ECO:0000256" key="9">
    <source>
        <dbReference type="PIRSR" id="PIRSR500134-2"/>
    </source>
</evidence>
<dbReference type="Pfam" id="PF03720">
    <property type="entry name" value="UDPG_MGDP_dh_C"/>
    <property type="match status" value="1"/>
</dbReference>
<comment type="pathway">
    <text evidence="1">Nucleotide-sugar biosynthesis; UDP-alpha-D-glucuronate biosynthesis; UDP-alpha-D-glucuronate from UDP-alpha-D-glucose: step 1/1.</text>
</comment>
<accession>A0A1C3TYQ7</accession>
<evidence type="ECO:0000256" key="1">
    <source>
        <dbReference type="ARBA" id="ARBA00004701"/>
    </source>
</evidence>
<gene>
    <name evidence="12" type="ORF">GA0061098_1001132</name>
</gene>
<feature type="binding site" evidence="9">
    <location>
        <begin position="289"/>
        <end position="293"/>
    </location>
    <ligand>
        <name>substrate</name>
    </ligand>
</feature>
<dbReference type="GO" id="GO:0000271">
    <property type="term" value="P:polysaccharide biosynthetic process"/>
    <property type="evidence" value="ECO:0007669"/>
    <property type="project" value="InterPro"/>
</dbReference>
<evidence type="ECO:0000256" key="6">
    <source>
        <dbReference type="ARBA" id="ARBA00047473"/>
    </source>
</evidence>
<dbReference type="SUPFAM" id="SSF51735">
    <property type="entry name" value="NAD(P)-binding Rossmann-fold domains"/>
    <property type="match status" value="1"/>
</dbReference>
<dbReference type="NCBIfam" id="TIGR03026">
    <property type="entry name" value="NDP-sugDHase"/>
    <property type="match status" value="1"/>
</dbReference>
<dbReference type="Gene3D" id="1.20.5.170">
    <property type="match status" value="1"/>
</dbReference>
<feature type="active site" description="Nucleophile" evidence="8">
    <location>
        <position position="300"/>
    </location>
</feature>
<dbReference type="PIRSF" id="PIRSF500134">
    <property type="entry name" value="UDPglc_DH_bac"/>
    <property type="match status" value="1"/>
</dbReference>
<evidence type="ECO:0000256" key="5">
    <source>
        <dbReference type="ARBA" id="ARBA00023027"/>
    </source>
</evidence>
<dbReference type="GO" id="GO:0003979">
    <property type="term" value="F:UDP-glucose 6-dehydrogenase activity"/>
    <property type="evidence" value="ECO:0007669"/>
    <property type="project" value="UniProtKB-EC"/>
</dbReference>
<feature type="binding site" evidence="10">
    <location>
        <position position="61"/>
    </location>
    <ligand>
        <name>NAD(+)</name>
        <dbReference type="ChEBI" id="CHEBI:57540"/>
    </ligand>
</feature>
<dbReference type="EC" id="1.1.1.22" evidence="3 7"/>
<dbReference type="SMART" id="SM00984">
    <property type="entry name" value="UDPG_MGDP_dh_C"/>
    <property type="match status" value="1"/>
</dbReference>
<dbReference type="EMBL" id="FMAI01000001">
    <property type="protein sequence ID" value="SCB08370.1"/>
    <property type="molecule type" value="Genomic_DNA"/>
</dbReference>
<sequence>MDTYVDRRSHSAWDRSTLEKKEATSLDSRSKFRICVFGIGYVGTVSAACLARDGHDVLAVDVNQDKVDRLNRGLPPIVEPRLAERIRSTVRAGRLKATTQSQDAASSTDISLICVGTPSRDNGSLETAFVSRVAQQIGESLRNATSFHSVVMRSTLLPGTMENIVVPILEQASGKRAGQDFGVAYLPEFLREGTAIADYDDPGTIVIGVDNDPLTLQRLLDLHAKFSATPRILSIRGAEAVKYANNAWHATKISFANEIGLLCKAMGVDSHQVMNVLVADKKLNISPAYLKPGFAFGGSCLPKDVSALRHAGRDADIDTPLLDAVMQANENQIRSAYQLVAATGKRRIGLVGLSFKPDTDDLRYSPMLEVAERLIGRGYQLAIYDSNIRLSRLTGVNRAHLTSRLPHIACLLREKMSDVASFAEVIVVGNRKEFLKNSAIFKGQDKIIIDLVRITPEKETASDYRGICW</sequence>
<evidence type="ECO:0000256" key="8">
    <source>
        <dbReference type="PIRSR" id="PIRSR500134-1"/>
    </source>
</evidence>
<dbReference type="InterPro" id="IPR028357">
    <property type="entry name" value="UDPglc_DH_bac"/>
</dbReference>
<evidence type="ECO:0000313" key="12">
    <source>
        <dbReference type="EMBL" id="SCB08370.1"/>
    </source>
</evidence>
<dbReference type="PIRSF" id="PIRSF000124">
    <property type="entry name" value="UDPglc_GDPman_dh"/>
    <property type="match status" value="1"/>
</dbReference>
<keyword evidence="5 7" id="KW-0520">NAD</keyword>
<dbReference type="GO" id="GO:0006065">
    <property type="term" value="P:UDP-glucuronate biosynthetic process"/>
    <property type="evidence" value="ECO:0007669"/>
    <property type="project" value="UniProtKB-UniPathway"/>
</dbReference>
<keyword evidence="4 7" id="KW-0560">Oxidoreductase</keyword>
<feature type="binding site" evidence="10">
    <location>
        <position position="363"/>
    </location>
    <ligand>
        <name>NAD(+)</name>
        <dbReference type="ChEBI" id="CHEBI:57540"/>
    </ligand>
</feature>
<evidence type="ECO:0000256" key="7">
    <source>
        <dbReference type="PIRNR" id="PIRNR000124"/>
    </source>
</evidence>
<feature type="binding site" evidence="10">
    <location>
        <position position="66"/>
    </location>
    <ligand>
        <name>NAD(+)</name>
        <dbReference type="ChEBI" id="CHEBI:57540"/>
    </ligand>
</feature>
<evidence type="ECO:0000256" key="3">
    <source>
        <dbReference type="ARBA" id="ARBA00012954"/>
    </source>
</evidence>
<dbReference type="SUPFAM" id="SSF52413">
    <property type="entry name" value="UDP-glucose/GDP-mannose dehydrogenase C-terminal domain"/>
    <property type="match status" value="1"/>
</dbReference>
<name>A0A1C3TYQ7_9BRAD</name>
<feature type="binding site" evidence="9">
    <location>
        <position position="242"/>
    </location>
    <ligand>
        <name>substrate</name>
    </ligand>
</feature>
<protein>
    <recommendedName>
        <fullName evidence="3 7">UDP-glucose 6-dehydrogenase</fullName>
        <ecNumber evidence="3 7">1.1.1.22</ecNumber>
    </recommendedName>
</protein>
<feature type="binding site" evidence="9">
    <location>
        <position position="297"/>
    </location>
    <ligand>
        <name>substrate</name>
    </ligand>
</feature>
<keyword evidence="13" id="KW-1185">Reference proteome</keyword>
<feature type="binding site" evidence="10">
    <location>
        <position position="192"/>
    </location>
    <ligand>
        <name>NAD(+)</name>
        <dbReference type="ChEBI" id="CHEBI:57540"/>
    </ligand>
</feature>
<dbReference type="PANTHER" id="PTHR43750:SF1">
    <property type="entry name" value="GDP-MANNOSE 6-DEHYDROGENASE"/>
    <property type="match status" value="1"/>
</dbReference>
<organism evidence="12 13">
    <name type="scientific">Bradyrhizobium shewense</name>
    <dbReference type="NCBI Taxonomy" id="1761772"/>
    <lineage>
        <taxon>Bacteria</taxon>
        <taxon>Pseudomonadati</taxon>
        <taxon>Pseudomonadota</taxon>
        <taxon>Alphaproteobacteria</taxon>
        <taxon>Hyphomicrobiales</taxon>
        <taxon>Nitrobacteraceae</taxon>
        <taxon>Bradyrhizobium</taxon>
    </lineage>
</organism>
<dbReference type="SUPFAM" id="SSF48179">
    <property type="entry name" value="6-phosphogluconate dehydrogenase C-terminal domain-like"/>
    <property type="match status" value="1"/>
</dbReference>
<evidence type="ECO:0000313" key="13">
    <source>
        <dbReference type="Proteomes" id="UP000199184"/>
    </source>
</evidence>
<dbReference type="InterPro" id="IPR008927">
    <property type="entry name" value="6-PGluconate_DH-like_C_sf"/>
</dbReference>
<dbReference type="Pfam" id="PF00984">
    <property type="entry name" value="UDPG_MGDP_dh"/>
    <property type="match status" value="1"/>
</dbReference>
<reference evidence="13" key="1">
    <citation type="submission" date="2016-08" db="EMBL/GenBank/DDBJ databases">
        <authorList>
            <person name="Varghese N."/>
            <person name="Submissions Spin"/>
        </authorList>
    </citation>
    <scope>NUCLEOTIDE SEQUENCE [LARGE SCALE GENOMIC DNA]</scope>
    <source>
        <strain evidence="13">ERR11</strain>
    </source>
</reference>
<feature type="domain" description="UDP-glucose/GDP-mannose dehydrogenase C-terminal" evidence="11">
    <location>
        <begin position="349"/>
        <end position="457"/>
    </location>
</feature>
<dbReference type="AlphaFoldDB" id="A0A1C3TYQ7"/>
<dbReference type="InterPro" id="IPR036291">
    <property type="entry name" value="NAD(P)-bd_dom_sf"/>
</dbReference>
<evidence type="ECO:0000256" key="10">
    <source>
        <dbReference type="PIRSR" id="PIRSR500134-3"/>
    </source>
</evidence>
<dbReference type="RefSeq" id="WP_091952381.1">
    <property type="nucleotide sequence ID" value="NZ_FMAI01000001.1"/>
</dbReference>
<feature type="binding site" evidence="9">
    <location>
        <begin position="189"/>
        <end position="192"/>
    </location>
    <ligand>
        <name>substrate</name>
    </ligand>
</feature>
<feature type="binding site" evidence="10">
    <location>
        <position position="303"/>
    </location>
    <ligand>
        <name>NAD(+)</name>
        <dbReference type="ChEBI" id="CHEBI:57540"/>
    </ligand>
</feature>
<dbReference type="InterPro" id="IPR036220">
    <property type="entry name" value="UDP-Glc/GDP-Man_DH_C_sf"/>
</dbReference>
<dbReference type="InterPro" id="IPR001732">
    <property type="entry name" value="UDP-Glc/GDP-Man_DH_N"/>
</dbReference>
<dbReference type="Gene3D" id="3.40.50.720">
    <property type="entry name" value="NAD(P)-binding Rossmann-like Domain"/>
    <property type="match status" value="2"/>
</dbReference>
<feature type="binding site" evidence="10">
    <location>
        <position position="117"/>
    </location>
    <ligand>
        <name>NAD(+)</name>
        <dbReference type="ChEBI" id="CHEBI:57540"/>
    </ligand>
</feature>
<feature type="binding site" evidence="9">
    <location>
        <position position="356"/>
    </location>
    <ligand>
        <name>substrate</name>
    </ligand>
</feature>
<feature type="binding site" evidence="10">
    <location>
        <position position="155"/>
    </location>
    <ligand>
        <name>NAD(+)</name>
        <dbReference type="ChEBI" id="CHEBI:57540"/>
    </ligand>
</feature>
<evidence type="ECO:0000256" key="4">
    <source>
        <dbReference type="ARBA" id="ARBA00023002"/>
    </source>
</evidence>
<comment type="catalytic activity">
    <reaction evidence="6 7">
        <text>UDP-alpha-D-glucose + 2 NAD(+) + H2O = UDP-alpha-D-glucuronate + 2 NADH + 3 H(+)</text>
        <dbReference type="Rhea" id="RHEA:23596"/>
        <dbReference type="ChEBI" id="CHEBI:15377"/>
        <dbReference type="ChEBI" id="CHEBI:15378"/>
        <dbReference type="ChEBI" id="CHEBI:57540"/>
        <dbReference type="ChEBI" id="CHEBI:57945"/>
        <dbReference type="ChEBI" id="CHEBI:58052"/>
        <dbReference type="ChEBI" id="CHEBI:58885"/>
        <dbReference type="EC" id="1.1.1.22"/>
    </reaction>
</comment>
<comment type="similarity">
    <text evidence="2 7">Belongs to the UDP-glucose/GDP-mannose dehydrogenase family.</text>
</comment>